<dbReference type="EMBL" id="JBHSBN010000008">
    <property type="protein sequence ID" value="MFC4107057.1"/>
    <property type="molecule type" value="Genomic_DNA"/>
</dbReference>
<dbReference type="Proteomes" id="UP001595868">
    <property type="component" value="Unassembled WGS sequence"/>
</dbReference>
<keyword evidence="3" id="KW-1185">Reference proteome</keyword>
<evidence type="ECO:0008006" key="4">
    <source>
        <dbReference type="Google" id="ProtNLM"/>
    </source>
</evidence>
<dbReference type="RefSeq" id="WP_377545582.1">
    <property type="nucleotide sequence ID" value="NZ_JBHSBN010000008.1"/>
</dbReference>
<name>A0ABV8KM96_9ACTN</name>
<feature type="region of interest" description="Disordered" evidence="1">
    <location>
        <begin position="67"/>
        <end position="96"/>
    </location>
</feature>
<proteinExistence type="predicted"/>
<evidence type="ECO:0000313" key="3">
    <source>
        <dbReference type="Proteomes" id="UP001595868"/>
    </source>
</evidence>
<evidence type="ECO:0000313" key="2">
    <source>
        <dbReference type="EMBL" id="MFC4107057.1"/>
    </source>
</evidence>
<gene>
    <name evidence="2" type="ORF">ACFOX0_14115</name>
</gene>
<comment type="caution">
    <text evidence="2">The sequence shown here is derived from an EMBL/GenBank/DDBJ whole genome shotgun (WGS) entry which is preliminary data.</text>
</comment>
<evidence type="ECO:0000256" key="1">
    <source>
        <dbReference type="SAM" id="MobiDB-lite"/>
    </source>
</evidence>
<feature type="compositionally biased region" description="Low complexity" evidence="1">
    <location>
        <begin position="86"/>
        <end position="96"/>
    </location>
</feature>
<sequence>MKTAFNRWLPAIARTFPSHVLVRASRVPTQRKALLAATGLTAAAALAGGQVAAGAAATTAAPAATPGATAVEPNAAPKPGKGTSSAAPAPAADVAPTPSMADLIPYGTQGAQSSVRLSPEQVDNARTIVRTAKRAGVGERGAVIGVATALQESKLNNFGHLGYLNDHDSLGLFQQRPSTGWGSPDQVTDPQYASSAFFEGLKRVNGWQNMPLTDAAQTVQVSAYPFAYAQWERQAADLVRQLWNQ</sequence>
<protein>
    <recommendedName>
        <fullName evidence="4">Mannosyl-glycoprotein endo-beta-N-acetylglucosaminidase</fullName>
    </recommendedName>
</protein>
<organism evidence="2 3">
    <name type="scientific">Micromonospora zhanjiangensis</name>
    <dbReference type="NCBI Taxonomy" id="1522057"/>
    <lineage>
        <taxon>Bacteria</taxon>
        <taxon>Bacillati</taxon>
        <taxon>Actinomycetota</taxon>
        <taxon>Actinomycetes</taxon>
        <taxon>Micromonosporales</taxon>
        <taxon>Micromonosporaceae</taxon>
        <taxon>Micromonospora</taxon>
    </lineage>
</organism>
<reference evidence="3" key="1">
    <citation type="journal article" date="2019" name="Int. J. Syst. Evol. Microbiol.">
        <title>The Global Catalogue of Microorganisms (GCM) 10K type strain sequencing project: providing services to taxonomists for standard genome sequencing and annotation.</title>
        <authorList>
            <consortium name="The Broad Institute Genomics Platform"/>
            <consortium name="The Broad Institute Genome Sequencing Center for Infectious Disease"/>
            <person name="Wu L."/>
            <person name="Ma J."/>
        </authorList>
    </citation>
    <scope>NUCLEOTIDE SEQUENCE [LARGE SCALE GENOMIC DNA]</scope>
    <source>
        <strain evidence="3">2902at01</strain>
    </source>
</reference>
<accession>A0ABV8KM96</accession>